<evidence type="ECO:0000256" key="2">
    <source>
        <dbReference type="ARBA" id="ARBA00022692"/>
    </source>
</evidence>
<dbReference type="Pfam" id="PF03151">
    <property type="entry name" value="TPT"/>
    <property type="match status" value="1"/>
</dbReference>
<dbReference type="Proteomes" id="UP000095751">
    <property type="component" value="Unassembled WGS sequence"/>
</dbReference>
<organism evidence="7 8">
    <name type="scientific">Fragilariopsis cylindrus CCMP1102</name>
    <dbReference type="NCBI Taxonomy" id="635003"/>
    <lineage>
        <taxon>Eukaryota</taxon>
        <taxon>Sar</taxon>
        <taxon>Stramenopiles</taxon>
        <taxon>Ochrophyta</taxon>
        <taxon>Bacillariophyta</taxon>
        <taxon>Bacillariophyceae</taxon>
        <taxon>Bacillariophycidae</taxon>
        <taxon>Bacillariales</taxon>
        <taxon>Bacillariaceae</taxon>
        <taxon>Fragilariopsis</taxon>
    </lineage>
</organism>
<keyword evidence="2 5" id="KW-0812">Transmembrane</keyword>
<name>A0A1E7FCL0_9STRA</name>
<dbReference type="KEGG" id="fcy:FRACYDRAFT_186694"/>
<dbReference type="PANTHER" id="PTHR11132">
    <property type="entry name" value="SOLUTE CARRIER FAMILY 35"/>
    <property type="match status" value="1"/>
</dbReference>
<reference evidence="7 8" key="1">
    <citation type="submission" date="2016-09" db="EMBL/GenBank/DDBJ databases">
        <title>Extensive genetic diversity and differential bi-allelic expression allows diatom success in the polar Southern Ocean.</title>
        <authorList>
            <consortium name="DOE Joint Genome Institute"/>
            <person name="Mock T."/>
            <person name="Otillar R.P."/>
            <person name="Strauss J."/>
            <person name="Dupont C."/>
            <person name="Frickenhaus S."/>
            <person name="Maumus F."/>
            <person name="Mcmullan M."/>
            <person name="Sanges R."/>
            <person name="Schmutz J."/>
            <person name="Toseland A."/>
            <person name="Valas R."/>
            <person name="Veluchamy A."/>
            <person name="Ward B.J."/>
            <person name="Allen A."/>
            <person name="Barry K."/>
            <person name="Falciatore A."/>
            <person name="Ferrante M."/>
            <person name="Fortunato A.E."/>
            <person name="Gloeckner G."/>
            <person name="Gruber A."/>
            <person name="Hipkin R."/>
            <person name="Janech M."/>
            <person name="Kroth P."/>
            <person name="Leese F."/>
            <person name="Lindquist E."/>
            <person name="Lyon B.R."/>
            <person name="Martin J."/>
            <person name="Mayer C."/>
            <person name="Parker M."/>
            <person name="Quesneville H."/>
            <person name="Raymond J."/>
            <person name="Uhlig C."/>
            <person name="Valentin K.U."/>
            <person name="Worden A.Z."/>
            <person name="Armbrust E.V."/>
            <person name="Bowler C."/>
            <person name="Green B."/>
            <person name="Moulton V."/>
            <person name="Van Oosterhout C."/>
            <person name="Grigoriev I."/>
        </authorList>
    </citation>
    <scope>NUCLEOTIDE SEQUENCE [LARGE SCALE GENOMIC DNA]</scope>
    <source>
        <strain evidence="7 8">CCMP1102</strain>
    </source>
</reference>
<keyword evidence="4 5" id="KW-0472">Membrane</keyword>
<dbReference type="EMBL" id="KV784359">
    <property type="protein sequence ID" value="OEU15900.1"/>
    <property type="molecule type" value="Genomic_DNA"/>
</dbReference>
<protein>
    <submittedName>
        <fullName evidence="7">TPT-domain-containing protein</fullName>
    </submittedName>
</protein>
<dbReference type="OrthoDB" id="6418713at2759"/>
<accession>A0A1E7FCL0</accession>
<dbReference type="InterPro" id="IPR004853">
    <property type="entry name" value="Sugar_P_trans_dom"/>
</dbReference>
<feature type="transmembrane region" description="Helical" evidence="5">
    <location>
        <begin position="34"/>
        <end position="53"/>
    </location>
</feature>
<evidence type="ECO:0000256" key="3">
    <source>
        <dbReference type="ARBA" id="ARBA00022989"/>
    </source>
</evidence>
<gene>
    <name evidence="7" type="ORF">FRACYDRAFT_186694</name>
</gene>
<feature type="domain" description="Sugar phosphate transporter" evidence="6">
    <location>
        <begin position="1"/>
        <end position="208"/>
    </location>
</feature>
<evidence type="ECO:0000256" key="4">
    <source>
        <dbReference type="ARBA" id="ARBA00023136"/>
    </source>
</evidence>
<evidence type="ECO:0000256" key="1">
    <source>
        <dbReference type="ARBA" id="ARBA00004141"/>
    </source>
</evidence>
<feature type="transmembrane region" description="Helical" evidence="5">
    <location>
        <begin position="60"/>
        <end position="81"/>
    </location>
</feature>
<feature type="transmembrane region" description="Helical" evidence="5">
    <location>
        <begin position="195"/>
        <end position="213"/>
    </location>
</feature>
<dbReference type="InParanoid" id="A0A1E7FCL0"/>
<dbReference type="GO" id="GO:0016020">
    <property type="term" value="C:membrane"/>
    <property type="evidence" value="ECO:0007669"/>
    <property type="project" value="UniProtKB-SubCell"/>
</dbReference>
<evidence type="ECO:0000256" key="5">
    <source>
        <dbReference type="SAM" id="Phobius"/>
    </source>
</evidence>
<feature type="non-terminal residue" evidence="7">
    <location>
        <position position="1"/>
    </location>
</feature>
<proteinExistence type="predicted"/>
<evidence type="ECO:0000313" key="8">
    <source>
        <dbReference type="Proteomes" id="UP000095751"/>
    </source>
</evidence>
<dbReference type="AlphaFoldDB" id="A0A1E7FCL0"/>
<keyword evidence="3 5" id="KW-1133">Transmembrane helix</keyword>
<evidence type="ECO:0000259" key="6">
    <source>
        <dbReference type="Pfam" id="PF03151"/>
    </source>
</evidence>
<evidence type="ECO:0000313" key="7">
    <source>
        <dbReference type="EMBL" id="OEU15900.1"/>
    </source>
</evidence>
<comment type="subcellular location">
    <subcellularLocation>
        <location evidence="1">Membrane</location>
        <topology evidence="1">Multi-pass membrane protein</topology>
    </subcellularLocation>
</comment>
<feature type="transmembrane region" description="Helical" evidence="5">
    <location>
        <begin position="101"/>
        <end position="119"/>
    </location>
</feature>
<dbReference type="InterPro" id="IPR050186">
    <property type="entry name" value="TPT_transporter"/>
</dbReference>
<keyword evidence="8" id="KW-1185">Reference proteome</keyword>
<sequence length="223" mass="23532">VISFSAGAISFTHILKATEPVWSALILAVGFKEFLPLPVYLSLVPILGGVGLASMKELSFTWLSFTAGTISAVTSATKAILSKKILDGKPLGENLTPANMFAVLTILGFLFILPPSLLIEGPVKVKAAWAAALAAGYTKTQLLRLLSVSGFLYYLYNEVAFLALSEVAPVTHAVTNTVKRVVIILASVVVFRTPVSPLGMIGSGVAIAVLLHIPSLRTSVNKL</sequence>